<gene>
    <name evidence="1" type="ORF">MESMT1_1431</name>
</gene>
<reference evidence="1 2" key="1">
    <citation type="submission" date="2016-09" db="EMBL/GenBank/DDBJ databases">
        <title>Complete Genome Sequence of Methanosarcina thermophila MT-1.</title>
        <authorList>
            <person name="Kouzuma A."/>
        </authorList>
    </citation>
    <scope>NUCLEOTIDE SEQUENCE [LARGE SCALE GENOMIC DNA]</scope>
    <source>
        <strain evidence="1 2">MT-1</strain>
    </source>
</reference>
<evidence type="ECO:0000313" key="1">
    <source>
        <dbReference type="EMBL" id="BAW29361.1"/>
    </source>
</evidence>
<sequence length="65" mass="7876">MIFMFTMENTEGFDQKTLDKMNAEVKKRMSKHDPKSKDYKKLYEQVEDQVFDKYCSEVFRPSLKL</sequence>
<dbReference type="EMBL" id="AP017646">
    <property type="protein sequence ID" value="BAW29361.1"/>
    <property type="molecule type" value="Genomic_DNA"/>
</dbReference>
<dbReference type="Proteomes" id="UP000265557">
    <property type="component" value="Chromosome"/>
</dbReference>
<name>A0A3G9CX78_METTE</name>
<proteinExistence type="predicted"/>
<evidence type="ECO:0000313" key="2">
    <source>
        <dbReference type="Proteomes" id="UP000265557"/>
    </source>
</evidence>
<organism evidence="1 2">
    <name type="scientific">Methanosarcina thermophila</name>
    <dbReference type="NCBI Taxonomy" id="2210"/>
    <lineage>
        <taxon>Archaea</taxon>
        <taxon>Methanobacteriati</taxon>
        <taxon>Methanobacteriota</taxon>
        <taxon>Stenosarchaea group</taxon>
        <taxon>Methanomicrobia</taxon>
        <taxon>Methanosarcinales</taxon>
        <taxon>Methanosarcinaceae</taxon>
        <taxon>Methanosarcina</taxon>
    </lineage>
</organism>
<dbReference type="AlphaFoldDB" id="A0A3G9CX78"/>
<protein>
    <submittedName>
        <fullName evidence="1">Uncharacterized protein</fullName>
    </submittedName>
</protein>
<accession>A0A3G9CX78</accession>